<dbReference type="GO" id="GO:0031012">
    <property type="term" value="C:extracellular matrix"/>
    <property type="evidence" value="ECO:0007669"/>
    <property type="project" value="InterPro"/>
</dbReference>
<organism evidence="9 10">
    <name type="scientific">Hibiscus trionum</name>
    <name type="common">Flower of an hour</name>
    <dbReference type="NCBI Taxonomy" id="183268"/>
    <lineage>
        <taxon>Eukaryota</taxon>
        <taxon>Viridiplantae</taxon>
        <taxon>Streptophyta</taxon>
        <taxon>Embryophyta</taxon>
        <taxon>Tracheophyta</taxon>
        <taxon>Spermatophyta</taxon>
        <taxon>Magnoliopsida</taxon>
        <taxon>eudicotyledons</taxon>
        <taxon>Gunneridae</taxon>
        <taxon>Pentapetalae</taxon>
        <taxon>rosids</taxon>
        <taxon>malvids</taxon>
        <taxon>Malvales</taxon>
        <taxon>Malvaceae</taxon>
        <taxon>Malvoideae</taxon>
        <taxon>Hibiscus</taxon>
    </lineage>
</organism>
<dbReference type="Gene3D" id="3.40.390.10">
    <property type="entry name" value="Collagenase (Catalytic Domain)"/>
    <property type="match status" value="1"/>
</dbReference>
<evidence type="ECO:0000313" key="10">
    <source>
        <dbReference type="Proteomes" id="UP001165190"/>
    </source>
</evidence>
<feature type="signal peptide" evidence="7">
    <location>
        <begin position="1"/>
        <end position="24"/>
    </location>
</feature>
<comment type="cofactor">
    <cofactor evidence="6">
        <name>Zn(2+)</name>
        <dbReference type="ChEBI" id="CHEBI:29105"/>
    </cofactor>
    <text evidence="6">Binds 2 Zn(2+) ions per subunit.</text>
</comment>
<dbReference type="InterPro" id="IPR006026">
    <property type="entry name" value="Peptidase_Metallo"/>
</dbReference>
<dbReference type="GO" id="GO:0030198">
    <property type="term" value="P:extracellular matrix organization"/>
    <property type="evidence" value="ECO:0007669"/>
    <property type="project" value="TreeGrafter"/>
</dbReference>
<comment type="caution">
    <text evidence="9">The sequence shown here is derived from an EMBL/GenBank/DDBJ whole genome shotgun (WGS) entry which is preliminary data.</text>
</comment>
<feature type="binding site" evidence="6">
    <location>
        <position position="120"/>
    </location>
    <ligand>
        <name>Ca(2+)</name>
        <dbReference type="ChEBI" id="CHEBI:29108"/>
        <label>3</label>
    </ligand>
</feature>
<keyword evidence="7" id="KW-0732">Signal</keyword>
<feature type="active site" evidence="5">
    <location>
        <position position="149"/>
    </location>
</feature>
<reference evidence="9" key="1">
    <citation type="submission" date="2023-05" db="EMBL/GenBank/DDBJ databases">
        <title>Genome and transcriptome analyses reveal genes involved in the formation of fine ridges on petal epidermal cells in Hibiscus trionum.</title>
        <authorList>
            <person name="Koshimizu S."/>
            <person name="Masuda S."/>
            <person name="Ishii T."/>
            <person name="Shirasu K."/>
            <person name="Hoshino A."/>
            <person name="Arita M."/>
        </authorList>
    </citation>
    <scope>NUCLEOTIDE SEQUENCE</scope>
    <source>
        <strain evidence="9">Hamamatsu line</strain>
    </source>
</reference>
<keyword evidence="4 6" id="KW-0862">Zinc</keyword>
<dbReference type="PANTHER" id="PTHR10201:SF213">
    <property type="entry name" value="METALLOENDOPROTEINASE 2-MMP-LIKE"/>
    <property type="match status" value="1"/>
</dbReference>
<name>A0A9W7LKW9_HIBTR</name>
<feature type="binding site" evidence="6">
    <location>
        <position position="152"/>
    </location>
    <ligand>
        <name>Zn(2+)</name>
        <dbReference type="ChEBI" id="CHEBI:29105"/>
        <label>2</label>
        <note>catalytic</note>
    </ligand>
</feature>
<sequence>MATNVSLQLFGALLLFLALQPSESLLNHGMFHLVCNHSSPDRSPKWNNLQLSYGLQFDSPPPAGLNFRQVIDAIDAAFKTWQPVLPRLVFRKVRGVGGGVNVLVYVNAGPLVPSDPFMKLVFVNVTVNWSTGLSPAGNQLDMQSAVVHEVGHVLGLGHSQSPDAVMYHVLDYGRIKRNLSQDDITGLQNLYG</sequence>
<dbReference type="InterPro" id="IPR001818">
    <property type="entry name" value="Pept_M10_metallopeptidase"/>
</dbReference>
<dbReference type="Pfam" id="PF00413">
    <property type="entry name" value="Peptidase_M10"/>
    <property type="match status" value="1"/>
</dbReference>
<dbReference type="SUPFAM" id="SSF55486">
    <property type="entry name" value="Metalloproteases ('zincins'), catalytic domain"/>
    <property type="match status" value="1"/>
</dbReference>
<feature type="binding site" evidence="6">
    <location>
        <position position="148"/>
    </location>
    <ligand>
        <name>Zn(2+)</name>
        <dbReference type="ChEBI" id="CHEBI:29105"/>
        <label>2</label>
        <note>catalytic</note>
    </ligand>
</feature>
<keyword evidence="3" id="KW-0378">Hydrolase</keyword>
<dbReference type="PRINTS" id="PR00138">
    <property type="entry name" value="MATRIXIN"/>
</dbReference>
<feature type="chain" id="PRO_5040913421" description="Peptidase metallopeptidase domain-containing protein" evidence="7">
    <location>
        <begin position="25"/>
        <end position="192"/>
    </location>
</feature>
<gene>
    <name evidence="9" type="ORF">HRI_000373300</name>
</gene>
<comment type="cofactor">
    <cofactor evidence="6">
        <name>Ca(2+)</name>
        <dbReference type="ChEBI" id="CHEBI:29108"/>
    </cofactor>
    <text evidence="6">Can bind about 5 Ca(2+) ions per subunit.</text>
</comment>
<dbReference type="GO" id="GO:0008270">
    <property type="term" value="F:zinc ion binding"/>
    <property type="evidence" value="ECO:0007669"/>
    <property type="project" value="InterPro"/>
</dbReference>
<evidence type="ECO:0000256" key="5">
    <source>
        <dbReference type="PIRSR" id="PIRSR621190-1"/>
    </source>
</evidence>
<evidence type="ECO:0000256" key="4">
    <source>
        <dbReference type="ARBA" id="ARBA00022833"/>
    </source>
</evidence>
<feature type="binding site" evidence="6">
    <location>
        <position position="158"/>
    </location>
    <ligand>
        <name>Zn(2+)</name>
        <dbReference type="ChEBI" id="CHEBI:29105"/>
        <label>2</label>
        <note>catalytic</note>
    </ligand>
</feature>
<dbReference type="EMBL" id="BSYR01000004">
    <property type="protein sequence ID" value="GMI67040.1"/>
    <property type="molecule type" value="Genomic_DNA"/>
</dbReference>
<dbReference type="GO" id="GO:0030574">
    <property type="term" value="P:collagen catabolic process"/>
    <property type="evidence" value="ECO:0007669"/>
    <property type="project" value="TreeGrafter"/>
</dbReference>
<proteinExistence type="predicted"/>
<feature type="domain" description="Peptidase metallopeptidase" evidence="8">
    <location>
        <begin position="42"/>
        <end position="192"/>
    </location>
</feature>
<dbReference type="GO" id="GO:0006508">
    <property type="term" value="P:proteolysis"/>
    <property type="evidence" value="ECO:0007669"/>
    <property type="project" value="UniProtKB-KW"/>
</dbReference>
<dbReference type="PANTHER" id="PTHR10201">
    <property type="entry name" value="MATRIX METALLOPROTEINASE"/>
    <property type="match status" value="1"/>
</dbReference>
<dbReference type="InterPro" id="IPR024079">
    <property type="entry name" value="MetalloPept_cat_dom_sf"/>
</dbReference>
<dbReference type="OrthoDB" id="406838at2759"/>
<keyword evidence="2 6" id="KW-0479">Metal-binding</keyword>
<feature type="binding site" evidence="6">
    <location>
        <position position="115"/>
    </location>
    <ligand>
        <name>Ca(2+)</name>
        <dbReference type="ChEBI" id="CHEBI:29108"/>
        <label>3</label>
    </ligand>
</feature>
<dbReference type="SMART" id="SM00235">
    <property type="entry name" value="ZnMc"/>
    <property type="match status" value="1"/>
</dbReference>
<dbReference type="InterPro" id="IPR021190">
    <property type="entry name" value="Pept_M10A"/>
</dbReference>
<feature type="binding site" evidence="6">
    <location>
        <position position="166"/>
    </location>
    <ligand>
        <name>Zn(2+)</name>
        <dbReference type="ChEBI" id="CHEBI:29105"/>
        <label>2</label>
        <note>catalytic</note>
    </ligand>
</feature>
<evidence type="ECO:0000313" key="9">
    <source>
        <dbReference type="EMBL" id="GMI67040.1"/>
    </source>
</evidence>
<keyword evidence="1" id="KW-0645">Protease</keyword>
<evidence type="ECO:0000256" key="1">
    <source>
        <dbReference type="ARBA" id="ARBA00022670"/>
    </source>
</evidence>
<evidence type="ECO:0000256" key="7">
    <source>
        <dbReference type="SAM" id="SignalP"/>
    </source>
</evidence>
<protein>
    <recommendedName>
        <fullName evidence="8">Peptidase metallopeptidase domain-containing protein</fullName>
    </recommendedName>
</protein>
<dbReference type="GO" id="GO:0004222">
    <property type="term" value="F:metalloendopeptidase activity"/>
    <property type="evidence" value="ECO:0007669"/>
    <property type="project" value="InterPro"/>
</dbReference>
<evidence type="ECO:0000259" key="8">
    <source>
        <dbReference type="SMART" id="SM00235"/>
    </source>
</evidence>
<keyword evidence="10" id="KW-1185">Reference proteome</keyword>
<evidence type="ECO:0000256" key="6">
    <source>
        <dbReference type="PIRSR" id="PIRSR621190-2"/>
    </source>
</evidence>
<evidence type="ECO:0000256" key="2">
    <source>
        <dbReference type="ARBA" id="ARBA00022723"/>
    </source>
</evidence>
<accession>A0A9W7LKW9</accession>
<evidence type="ECO:0000256" key="3">
    <source>
        <dbReference type="ARBA" id="ARBA00022801"/>
    </source>
</evidence>
<keyword evidence="6" id="KW-0106">Calcium</keyword>
<dbReference type="Proteomes" id="UP001165190">
    <property type="component" value="Unassembled WGS sequence"/>
</dbReference>
<dbReference type="AlphaFoldDB" id="A0A9W7LKW9"/>